<dbReference type="PANTHER" id="PTHR40079:SF4">
    <property type="entry name" value="GH26 DOMAIN-CONTAINING PROTEIN-RELATED"/>
    <property type="match status" value="1"/>
</dbReference>
<evidence type="ECO:0000256" key="6">
    <source>
        <dbReference type="SAM" id="SignalP"/>
    </source>
</evidence>
<evidence type="ECO:0000313" key="9">
    <source>
        <dbReference type="Proteomes" id="UP001527925"/>
    </source>
</evidence>
<keyword evidence="2" id="KW-0378">Hydrolase</keyword>
<dbReference type="PANTHER" id="PTHR40079">
    <property type="entry name" value="MANNAN ENDO-1,4-BETA-MANNOSIDASE E-RELATED"/>
    <property type="match status" value="1"/>
</dbReference>
<evidence type="ECO:0000256" key="3">
    <source>
        <dbReference type="ARBA" id="ARBA00023295"/>
    </source>
</evidence>
<dbReference type="EMBL" id="JADGIZ020000067">
    <property type="protein sequence ID" value="KAL2912410.1"/>
    <property type="molecule type" value="Genomic_DNA"/>
</dbReference>
<evidence type="ECO:0000256" key="5">
    <source>
        <dbReference type="SAM" id="MobiDB-lite"/>
    </source>
</evidence>
<evidence type="ECO:0000259" key="7">
    <source>
        <dbReference type="PROSITE" id="PS51764"/>
    </source>
</evidence>
<feature type="chain" id="PRO_5045478007" description="GH26 domain-containing protein" evidence="6">
    <location>
        <begin position="17"/>
        <end position="654"/>
    </location>
</feature>
<dbReference type="SUPFAM" id="SSF51445">
    <property type="entry name" value="(Trans)glycosidases"/>
    <property type="match status" value="1"/>
</dbReference>
<comment type="similarity">
    <text evidence="1 4">Belongs to the glycosyl hydrolase 26 family.</text>
</comment>
<gene>
    <name evidence="8" type="ORF">HK105_208113</name>
</gene>
<dbReference type="InterPro" id="IPR000805">
    <property type="entry name" value="Glyco_hydro_26"/>
</dbReference>
<dbReference type="Proteomes" id="UP001527925">
    <property type="component" value="Unassembled WGS sequence"/>
</dbReference>
<feature type="compositionally biased region" description="Low complexity" evidence="5">
    <location>
        <begin position="338"/>
        <end position="350"/>
    </location>
</feature>
<sequence length="654" mass="67391">MALAAALALAAVAVVAFSLRAPQGFDASAGPRGAVPAPPPGPPLPVLGVLGIATPQGGPAVYVGASIDWATDDPLHFNLDLGHAAAIQDAFFFLDADALLVAAVVNSSGVLHQVPDIFAWSAALVRGTGAIMGVSVIPLVPLARVRQSVLAQLAVKCRAINDLGVPVLLRFAPHMNGNWLPYGQDPAAFRNSFRSLAHLVKNTTVNTAMVWSPASGLGYPFPGGAYAPLNASDPRFAELDTDRDGRLTHNDDPFAPYYPGDDVVDWVGLSVFYTSPNVSLSFSPLPNDMPYPFPVDDPASAADVSIVAGDSSPSGGSPPVPSGTPLPVLSSQGARPRANATAGASSASASASASPSIAPSAALSSSQIVAQLLPGVGVSNTAGAPQSASAAQTPPWIPIYNNSFLPNVTFAQNSSSFEAQLTTAGTPFNFYRDYASARNKPLLVSEAGAAFYPQGSLSSPNVTELAIKHAWTRQIFNRDFLERYSLIRGIVMYNKQTPLRATSRWLGGTPITNPLHPNEVPVADFALTSNPAVLKAFQDDLVPLILAINGTNSTAVGSNGTATTTTASTTVVLTSLPQASPEPVPPSTVINANLTLTGFLIFANGTATVLNGTWTVVVGARGPANPSASASMASATYTMPSFETSSVAVPLPSP</sequence>
<dbReference type="PROSITE" id="PS51764">
    <property type="entry name" value="GH26"/>
    <property type="match status" value="1"/>
</dbReference>
<evidence type="ECO:0000313" key="8">
    <source>
        <dbReference type="EMBL" id="KAL2912410.1"/>
    </source>
</evidence>
<feature type="region of interest" description="Disordered" evidence="5">
    <location>
        <begin position="306"/>
        <end position="350"/>
    </location>
</feature>
<protein>
    <recommendedName>
        <fullName evidence="7">GH26 domain-containing protein</fullName>
    </recommendedName>
</protein>
<dbReference type="InterPro" id="IPR022790">
    <property type="entry name" value="GH26_dom"/>
</dbReference>
<keyword evidence="6" id="KW-0732">Signal</keyword>
<evidence type="ECO:0000256" key="4">
    <source>
        <dbReference type="PROSITE-ProRule" id="PRU01100"/>
    </source>
</evidence>
<dbReference type="InterPro" id="IPR017853">
    <property type="entry name" value="GH"/>
</dbReference>
<evidence type="ECO:0000256" key="1">
    <source>
        <dbReference type="ARBA" id="ARBA00007754"/>
    </source>
</evidence>
<keyword evidence="3" id="KW-0326">Glycosidase</keyword>
<name>A0ABR4MYQ4_9FUNG</name>
<dbReference type="Gene3D" id="3.20.20.80">
    <property type="entry name" value="Glycosidases"/>
    <property type="match status" value="2"/>
</dbReference>
<feature type="signal peptide" evidence="6">
    <location>
        <begin position="1"/>
        <end position="16"/>
    </location>
</feature>
<evidence type="ECO:0000256" key="2">
    <source>
        <dbReference type="ARBA" id="ARBA00022801"/>
    </source>
</evidence>
<comment type="caution">
    <text evidence="4">Lacks conserved residue(s) required for the propagation of feature annotation.</text>
</comment>
<accession>A0ABR4MYQ4</accession>
<organism evidence="8 9">
    <name type="scientific">Polyrhizophydium stewartii</name>
    <dbReference type="NCBI Taxonomy" id="2732419"/>
    <lineage>
        <taxon>Eukaryota</taxon>
        <taxon>Fungi</taxon>
        <taxon>Fungi incertae sedis</taxon>
        <taxon>Chytridiomycota</taxon>
        <taxon>Chytridiomycota incertae sedis</taxon>
        <taxon>Chytridiomycetes</taxon>
        <taxon>Rhizophydiales</taxon>
        <taxon>Rhizophydiales incertae sedis</taxon>
        <taxon>Polyrhizophydium</taxon>
    </lineage>
</organism>
<keyword evidence="9" id="KW-1185">Reference proteome</keyword>
<comment type="caution">
    <text evidence="8">The sequence shown here is derived from an EMBL/GenBank/DDBJ whole genome shotgun (WGS) entry which is preliminary data.</text>
</comment>
<proteinExistence type="inferred from homology"/>
<feature type="domain" description="GH26" evidence="7">
    <location>
        <begin position="10"/>
        <end position="366"/>
    </location>
</feature>
<reference evidence="8 9" key="1">
    <citation type="submission" date="2023-09" db="EMBL/GenBank/DDBJ databases">
        <title>Pangenome analysis of Batrachochytrium dendrobatidis and related Chytrids.</title>
        <authorList>
            <person name="Yacoub M.N."/>
            <person name="Stajich J.E."/>
            <person name="James T.Y."/>
        </authorList>
    </citation>
    <scope>NUCLEOTIDE SEQUENCE [LARGE SCALE GENOMIC DNA]</scope>
    <source>
        <strain evidence="8 9">JEL0888</strain>
    </source>
</reference>